<dbReference type="EMBL" id="AZMF01000057">
    <property type="protein sequence ID" value="ETI86672.1"/>
    <property type="molecule type" value="Genomic_DNA"/>
</dbReference>
<proteinExistence type="predicted"/>
<name>W1TYK0_STRAP</name>
<sequence length="45" mass="5294">VISNTANVFQGAVAAACEDIPHFWLIHEFPEREFQYYAKKNEVYF</sequence>
<organism evidence="1 2">
    <name type="scientific">Streptococcus anginosus DORA_7</name>
    <dbReference type="NCBI Taxonomy" id="1403946"/>
    <lineage>
        <taxon>Bacteria</taxon>
        <taxon>Bacillati</taxon>
        <taxon>Bacillota</taxon>
        <taxon>Bacilli</taxon>
        <taxon>Lactobacillales</taxon>
        <taxon>Streptococcaceae</taxon>
        <taxon>Streptococcus</taxon>
        <taxon>Streptococcus anginosus group</taxon>
    </lineage>
</organism>
<dbReference type="AlphaFoldDB" id="W1TYK0"/>
<accession>W1TYK0</accession>
<evidence type="ECO:0000313" key="2">
    <source>
        <dbReference type="Proteomes" id="UP000018846"/>
    </source>
</evidence>
<evidence type="ECO:0000313" key="1">
    <source>
        <dbReference type="EMBL" id="ETI86672.1"/>
    </source>
</evidence>
<dbReference type="Proteomes" id="UP000018846">
    <property type="component" value="Unassembled WGS sequence"/>
</dbReference>
<gene>
    <name evidence="1" type="ORF">Q615_SPAC00057G0003</name>
</gene>
<comment type="caution">
    <text evidence="1">The sequence shown here is derived from an EMBL/GenBank/DDBJ whole genome shotgun (WGS) entry which is preliminary data.</text>
</comment>
<reference evidence="1 2" key="1">
    <citation type="submission" date="2013-12" db="EMBL/GenBank/DDBJ databases">
        <title>A Varibaculum cambriense genome reconstructed from a premature infant gut community with otherwise low bacterial novelty that shifts toward anaerobic metabolism during the third week of life.</title>
        <authorList>
            <person name="Brown C.T."/>
            <person name="Sharon I."/>
            <person name="Thomas B.C."/>
            <person name="Castelle C.J."/>
            <person name="Morowitz M.J."/>
            <person name="Banfield J.F."/>
        </authorList>
    </citation>
    <scope>NUCLEOTIDE SEQUENCE [LARGE SCALE GENOMIC DNA]</scope>
    <source>
        <strain evidence="2">DORA_7</strain>
    </source>
</reference>
<protein>
    <submittedName>
        <fullName evidence="1">Uncharacterized protein</fullName>
    </submittedName>
</protein>
<feature type="non-terminal residue" evidence="1">
    <location>
        <position position="1"/>
    </location>
</feature>